<accession>A0ACC1KNI9</accession>
<keyword evidence="1" id="KW-0012">Acyltransferase</keyword>
<reference evidence="1" key="1">
    <citation type="submission" date="2022-07" db="EMBL/GenBank/DDBJ databases">
        <title>Phylogenomic reconstructions and comparative analyses of Kickxellomycotina fungi.</title>
        <authorList>
            <person name="Reynolds N.K."/>
            <person name="Stajich J.E."/>
            <person name="Barry K."/>
            <person name="Grigoriev I.V."/>
            <person name="Crous P."/>
            <person name="Smith M.E."/>
        </authorList>
    </citation>
    <scope>NUCLEOTIDE SEQUENCE</scope>
    <source>
        <strain evidence="1">BCRC 34780</strain>
    </source>
</reference>
<name>A0ACC1KNI9_9FUNG</name>
<evidence type="ECO:0000313" key="1">
    <source>
        <dbReference type="EMBL" id="KAJ2792304.1"/>
    </source>
</evidence>
<gene>
    <name evidence="1" type="primary">FAS1_4</name>
    <name evidence="1" type="ORF">H4R21_006184</name>
</gene>
<organism evidence="1 2">
    <name type="scientific">Coemansia helicoidea</name>
    <dbReference type="NCBI Taxonomy" id="1286919"/>
    <lineage>
        <taxon>Eukaryota</taxon>
        <taxon>Fungi</taxon>
        <taxon>Fungi incertae sedis</taxon>
        <taxon>Zoopagomycota</taxon>
        <taxon>Kickxellomycotina</taxon>
        <taxon>Kickxellomycetes</taxon>
        <taxon>Kickxellales</taxon>
        <taxon>Kickxellaceae</taxon>
        <taxon>Coemansia</taxon>
    </lineage>
</organism>
<protein>
    <submittedName>
        <fullName evidence="1">Beta subunit of fatty acid synthetase</fullName>
        <ecNumber evidence="1">2.3.1.86</ecNumber>
    </submittedName>
</protein>
<feature type="non-terminal residue" evidence="1">
    <location>
        <position position="94"/>
    </location>
</feature>
<sequence>ELGLTCGSDRTIRLTIHHATIHGPIIALPLEFTYNPSQVTALIHGSKHADDDAVRRFFTDVWTASADKPTTFQDMKLPGDTVTEDITITSSHLR</sequence>
<evidence type="ECO:0000313" key="2">
    <source>
        <dbReference type="Proteomes" id="UP001140087"/>
    </source>
</evidence>
<keyword evidence="2" id="KW-1185">Reference proteome</keyword>
<dbReference type="Proteomes" id="UP001140087">
    <property type="component" value="Unassembled WGS sequence"/>
</dbReference>
<feature type="non-terminal residue" evidence="1">
    <location>
        <position position="1"/>
    </location>
</feature>
<comment type="caution">
    <text evidence="1">The sequence shown here is derived from an EMBL/GenBank/DDBJ whole genome shotgun (WGS) entry which is preliminary data.</text>
</comment>
<dbReference type="EC" id="2.3.1.86" evidence="1"/>
<dbReference type="EMBL" id="JANBUN010003160">
    <property type="protein sequence ID" value="KAJ2792304.1"/>
    <property type="molecule type" value="Genomic_DNA"/>
</dbReference>
<keyword evidence="1" id="KW-0808">Transferase</keyword>
<proteinExistence type="predicted"/>